<evidence type="ECO:0000256" key="9">
    <source>
        <dbReference type="ARBA" id="ARBA00022842"/>
    </source>
</evidence>
<dbReference type="Pfam" id="PF08543">
    <property type="entry name" value="Phos_pyr_kin"/>
    <property type="match status" value="1"/>
</dbReference>
<evidence type="ECO:0000256" key="4">
    <source>
        <dbReference type="ARBA" id="ARBA00022679"/>
    </source>
</evidence>
<dbReference type="InterPro" id="IPR036206">
    <property type="entry name" value="ThiamineP_synth_sf"/>
</dbReference>
<dbReference type="EMBL" id="CAUYUE010000007">
    <property type="protein sequence ID" value="CAK0782616.1"/>
    <property type="molecule type" value="Genomic_DNA"/>
</dbReference>
<evidence type="ECO:0000256" key="6">
    <source>
        <dbReference type="ARBA" id="ARBA00022741"/>
    </source>
</evidence>
<evidence type="ECO:0000256" key="1">
    <source>
        <dbReference type="ARBA" id="ARBA00001946"/>
    </source>
</evidence>
<keyword evidence="10" id="KW-0784">Thiamine biosynthesis</keyword>
<evidence type="ECO:0000256" key="13">
    <source>
        <dbReference type="ARBA" id="ARBA00047851"/>
    </source>
</evidence>
<keyword evidence="4" id="KW-0808">Transferase</keyword>
<dbReference type="Gene3D" id="3.40.1190.20">
    <property type="match status" value="1"/>
</dbReference>
<dbReference type="SUPFAM" id="SSF51391">
    <property type="entry name" value="Thiamin phosphate synthase"/>
    <property type="match status" value="1"/>
</dbReference>
<dbReference type="FunFam" id="3.40.1190.20:FF:000003">
    <property type="entry name" value="Phosphomethylpyrimidine kinase ThiD"/>
    <property type="match status" value="1"/>
</dbReference>
<dbReference type="PANTHER" id="PTHR20858">
    <property type="entry name" value="PHOSPHOMETHYLPYRIMIDINE KINASE"/>
    <property type="match status" value="1"/>
</dbReference>
<evidence type="ECO:0000313" key="18">
    <source>
        <dbReference type="EMBL" id="CAK0782616.1"/>
    </source>
</evidence>
<dbReference type="GO" id="GO:0046872">
    <property type="term" value="F:metal ion binding"/>
    <property type="evidence" value="ECO:0007669"/>
    <property type="project" value="UniProtKB-KW"/>
</dbReference>
<evidence type="ECO:0000256" key="7">
    <source>
        <dbReference type="ARBA" id="ARBA00022777"/>
    </source>
</evidence>
<dbReference type="InterPro" id="IPR022998">
    <property type="entry name" value="ThiamineP_synth_TenI"/>
</dbReference>
<name>A0AAV1I9W8_9CHLO</name>
<evidence type="ECO:0000256" key="5">
    <source>
        <dbReference type="ARBA" id="ARBA00022723"/>
    </source>
</evidence>
<dbReference type="InterPro" id="IPR029056">
    <property type="entry name" value="Ribokinase-like"/>
</dbReference>
<sequence>MIESRNLADKLWQDSRREISQALHHPFIRQLGNGSLPRHSFQFYIAQDAHFLAAFFAAYQSAFRKAVEERDEDAEQVLQSLLQGVAKELELHASYAKEWGVDLPSELTPSPATKAYTDFLNAVALSADIPNILAAMTPCSKLYGYLGQHLARAYPQANHAYRDWILTYSSASYNALPAAKEVLLNRLGKGRDFGLTRGAGRGEGLPGKQSPSLDRMICFRSPSALKASALPSLAGHTSQCQPCHITKLHRRHAGPDKKLIQSSLQRLYRKAMALELDFFQAAVQDGRQPKVGLLVLDFDETLSVSDTTSVIIDTAIQGAGSQDNGAATSRVSTIDLERKTDELVSNFVQEREAFLDASMPENVTESDDFNMAWMEDFIEASATFDSRMNQAVIDSGILRHIPRAALAKQGRKIPLQPGAAALLQRARKRRVPTHVLSVSWSAEMLQGALRGKVPVSLSEDSPKAGHIAIHANDMEYNESGVSTGNIIRRVESGADKAACLNKLLRQQTAGRSQSSAGLAVFVGDSMSDLAPLLSADVGIIVGQNRILRRVAKAAGIRLNSLVCAPVAGKSEAGVLYEAEDMAEIEAYLFGADALYKPEDPQVPRVLTIAGSDSGGGAGIQADLKTFAARGVFGASAITAVTEQNTHGVQGFHTVPVETLRSQIDCVLADIGADVVKTGMLPSAEVVDVVAEQCKAHGVANLVVDPVLVSTSGHSLGDSEVASALKKKLFPLATIITPNLSEASALLDGRDISDISSMKAAARDLHTLGPQYVLVKGGHLQQGTFAEDVLYDGETAHVLSGPRIDTLNTHGTGCTTASAIAAEMAKGASPLAAARAAKAYVSEALARSARLQIGSGSQRPFNHGYATADWPEAGGASSMDLRLYAVTDKGQNARCGRSNAAVIEAAIRGGATFIQLREKDAPGGAMLAEAQASLAVCRKHGVPLVINDRVDVAIAAGADGAHIGQEDLPAATARRLLGPGKILGVSCKTVQQAWRAEAEGADYIGSGAVHPTTTKDSKVISLDMLADICAAVSIPVVAIGGMTAENCQPSIHAGCAGVAVVSAIFGVPNVTEAAAAIREKVDAALGI</sequence>
<gene>
    <name evidence="18" type="ORF">CVIRNUC_005818</name>
</gene>
<evidence type="ECO:0000256" key="14">
    <source>
        <dbReference type="ARBA" id="ARBA00047883"/>
    </source>
</evidence>
<dbReference type="GO" id="GO:0008902">
    <property type="term" value="F:hydroxymethylpyrimidine kinase activity"/>
    <property type="evidence" value="ECO:0007669"/>
    <property type="project" value="TreeGrafter"/>
</dbReference>
<keyword evidence="5" id="KW-0479">Metal-binding</keyword>
<dbReference type="Gene3D" id="3.20.20.70">
    <property type="entry name" value="Aldolase class I"/>
    <property type="match status" value="1"/>
</dbReference>
<dbReference type="Pfam" id="PF03070">
    <property type="entry name" value="TENA_THI-4"/>
    <property type="match status" value="1"/>
</dbReference>
<dbReference type="NCBIfam" id="TIGR00097">
    <property type="entry name" value="HMP-P_kinase"/>
    <property type="match status" value="1"/>
</dbReference>
<dbReference type="Gene3D" id="3.40.50.1000">
    <property type="entry name" value="HAD superfamily/HAD-like"/>
    <property type="match status" value="1"/>
</dbReference>
<dbReference type="SUPFAM" id="SSF48613">
    <property type="entry name" value="Heme oxygenase-like"/>
    <property type="match status" value="1"/>
</dbReference>
<evidence type="ECO:0000256" key="2">
    <source>
        <dbReference type="ARBA" id="ARBA00005165"/>
    </source>
</evidence>
<dbReference type="GO" id="GO:0004789">
    <property type="term" value="F:thiamine-phosphate diphosphorylase activity"/>
    <property type="evidence" value="ECO:0007669"/>
    <property type="project" value="UniProtKB-EC"/>
</dbReference>
<dbReference type="GO" id="GO:0005829">
    <property type="term" value="C:cytosol"/>
    <property type="evidence" value="ECO:0007669"/>
    <property type="project" value="TreeGrafter"/>
</dbReference>
<comment type="caution">
    <text evidence="18">The sequence shown here is derived from an EMBL/GenBank/DDBJ whole genome shotgun (WGS) entry which is preliminary data.</text>
</comment>
<evidence type="ECO:0000256" key="12">
    <source>
        <dbReference type="ARBA" id="ARBA00047334"/>
    </source>
</evidence>
<comment type="pathway">
    <text evidence="2">Cofactor biosynthesis; thiamine diphosphate biosynthesis; thiamine phosphate from 4-amino-2-methyl-5-diphosphomethylpyrimidine and 4-methyl-5-(2-phosphoethyl)-thiazole: step 1/1.</text>
</comment>
<keyword evidence="19" id="KW-1185">Reference proteome</keyword>
<keyword evidence="9" id="KW-0460">Magnesium</keyword>
<dbReference type="InterPro" id="IPR023214">
    <property type="entry name" value="HAD_sf"/>
</dbReference>
<dbReference type="CDD" id="cd00564">
    <property type="entry name" value="TMP_TenI"/>
    <property type="match status" value="1"/>
</dbReference>
<dbReference type="SUPFAM" id="SSF53613">
    <property type="entry name" value="Ribokinase-like"/>
    <property type="match status" value="1"/>
</dbReference>
<dbReference type="HAMAP" id="MF_00097">
    <property type="entry name" value="TMP_synthase"/>
    <property type="match status" value="1"/>
</dbReference>
<proteinExistence type="inferred from homology"/>
<keyword evidence="6" id="KW-0547">Nucleotide-binding</keyword>
<evidence type="ECO:0000259" key="16">
    <source>
        <dbReference type="Pfam" id="PF03070"/>
    </source>
</evidence>
<dbReference type="InterPro" id="IPR034291">
    <property type="entry name" value="TMP_synthase"/>
</dbReference>
<dbReference type="SUPFAM" id="SSF56784">
    <property type="entry name" value="HAD-like"/>
    <property type="match status" value="1"/>
</dbReference>
<comment type="cofactor">
    <cofactor evidence="1">
        <name>Mg(2+)</name>
        <dbReference type="ChEBI" id="CHEBI:18420"/>
    </cofactor>
</comment>
<reference evidence="18 19" key="1">
    <citation type="submission" date="2023-10" db="EMBL/GenBank/DDBJ databases">
        <authorList>
            <person name="Maclean D."/>
            <person name="Macfadyen A."/>
        </authorList>
    </citation>
    <scope>NUCLEOTIDE SEQUENCE [LARGE SCALE GENOMIC DNA]</scope>
</reference>
<evidence type="ECO:0000313" key="19">
    <source>
        <dbReference type="Proteomes" id="UP001314263"/>
    </source>
</evidence>
<keyword evidence="7" id="KW-0418">Kinase</keyword>
<dbReference type="InterPro" id="IPR013785">
    <property type="entry name" value="Aldolase_TIM"/>
</dbReference>
<accession>A0AAV1I9W8</accession>
<evidence type="ECO:0000256" key="8">
    <source>
        <dbReference type="ARBA" id="ARBA00022840"/>
    </source>
</evidence>
<feature type="domain" description="Thiaminase-2/PQQC" evidence="16">
    <location>
        <begin position="19"/>
        <end position="176"/>
    </location>
</feature>
<dbReference type="InterPro" id="IPR004399">
    <property type="entry name" value="HMP/HMP-P_kinase_dom"/>
</dbReference>
<dbReference type="InterPro" id="IPR036412">
    <property type="entry name" value="HAD-like_sf"/>
</dbReference>
<comment type="catalytic activity">
    <reaction evidence="13">
        <text>2-(2-carboxy-4-methylthiazol-5-yl)ethyl phosphate + 4-amino-2-methyl-5-(diphosphooxymethyl)pyrimidine + 2 H(+) = thiamine phosphate + CO2 + diphosphate</text>
        <dbReference type="Rhea" id="RHEA:47848"/>
        <dbReference type="ChEBI" id="CHEBI:15378"/>
        <dbReference type="ChEBI" id="CHEBI:16526"/>
        <dbReference type="ChEBI" id="CHEBI:33019"/>
        <dbReference type="ChEBI" id="CHEBI:37575"/>
        <dbReference type="ChEBI" id="CHEBI:57841"/>
        <dbReference type="ChEBI" id="CHEBI:62890"/>
        <dbReference type="EC" id="2.5.1.3"/>
    </reaction>
</comment>
<dbReference type="CDD" id="cd19368">
    <property type="entry name" value="TenA_C_AtTH2-like"/>
    <property type="match status" value="1"/>
</dbReference>
<keyword evidence="11" id="KW-0511">Multifunctional enzyme</keyword>
<dbReference type="FunFam" id="3.20.20.70:FF:000096">
    <property type="entry name" value="Thiamine-phosphate synthase"/>
    <property type="match status" value="1"/>
</dbReference>
<dbReference type="GO" id="GO:0008972">
    <property type="term" value="F:phosphomethylpyrimidine kinase activity"/>
    <property type="evidence" value="ECO:0007669"/>
    <property type="project" value="InterPro"/>
</dbReference>
<dbReference type="Gene3D" id="1.20.910.10">
    <property type="entry name" value="Heme oxygenase-like"/>
    <property type="match status" value="1"/>
</dbReference>
<feature type="domain" description="Thiamine phosphate synthase/TenI" evidence="15">
    <location>
        <begin position="882"/>
        <end position="1063"/>
    </location>
</feature>
<dbReference type="EC" id="2.5.1.3" evidence="3"/>
<evidence type="ECO:0000256" key="10">
    <source>
        <dbReference type="ARBA" id="ARBA00022977"/>
    </source>
</evidence>
<dbReference type="CDD" id="cd01169">
    <property type="entry name" value="HMPP_kinase"/>
    <property type="match status" value="1"/>
</dbReference>
<dbReference type="PANTHER" id="PTHR20858:SF17">
    <property type="entry name" value="HYDROXYMETHYLPYRIMIDINE_PHOSPHOMETHYLPYRIMIDINE KINASE THI20-RELATED"/>
    <property type="match status" value="1"/>
</dbReference>
<dbReference type="InterPro" id="IPR016084">
    <property type="entry name" value="Haem_Oase-like_multi-hlx"/>
</dbReference>
<keyword evidence="8" id="KW-0067">ATP-binding</keyword>
<evidence type="ECO:0000256" key="3">
    <source>
        <dbReference type="ARBA" id="ARBA00012830"/>
    </source>
</evidence>
<protein>
    <recommendedName>
        <fullName evidence="3">thiamine phosphate synthase</fullName>
        <ecNumber evidence="3">2.5.1.3</ecNumber>
    </recommendedName>
</protein>
<evidence type="ECO:0000256" key="11">
    <source>
        <dbReference type="ARBA" id="ARBA00023268"/>
    </source>
</evidence>
<dbReference type="GO" id="GO:0009228">
    <property type="term" value="P:thiamine biosynthetic process"/>
    <property type="evidence" value="ECO:0007669"/>
    <property type="project" value="UniProtKB-KW"/>
</dbReference>
<dbReference type="InterPro" id="IPR013749">
    <property type="entry name" value="PM/HMP-P_kinase-1"/>
</dbReference>
<dbReference type="Pfam" id="PF02581">
    <property type="entry name" value="TMP-TENI"/>
    <property type="match status" value="1"/>
</dbReference>
<feature type="domain" description="Pyridoxamine kinase/Phosphomethylpyrimidine kinase" evidence="17">
    <location>
        <begin position="612"/>
        <end position="855"/>
    </location>
</feature>
<dbReference type="AlphaFoldDB" id="A0AAV1I9W8"/>
<dbReference type="InterPro" id="IPR004305">
    <property type="entry name" value="Thiaminase-2/PQQC"/>
</dbReference>
<dbReference type="NCBIfam" id="TIGR00693">
    <property type="entry name" value="thiE"/>
    <property type="match status" value="1"/>
</dbReference>
<evidence type="ECO:0000259" key="15">
    <source>
        <dbReference type="Pfam" id="PF02581"/>
    </source>
</evidence>
<comment type="catalytic activity">
    <reaction evidence="14">
        <text>2-[(2R,5Z)-2-carboxy-4-methylthiazol-5(2H)-ylidene]ethyl phosphate + 4-amino-2-methyl-5-(diphosphooxymethyl)pyrimidine + 2 H(+) = thiamine phosphate + CO2 + diphosphate</text>
        <dbReference type="Rhea" id="RHEA:47844"/>
        <dbReference type="ChEBI" id="CHEBI:15378"/>
        <dbReference type="ChEBI" id="CHEBI:16526"/>
        <dbReference type="ChEBI" id="CHEBI:33019"/>
        <dbReference type="ChEBI" id="CHEBI:37575"/>
        <dbReference type="ChEBI" id="CHEBI:57841"/>
        <dbReference type="ChEBI" id="CHEBI:62899"/>
        <dbReference type="EC" id="2.5.1.3"/>
    </reaction>
</comment>
<dbReference type="GO" id="GO:0005524">
    <property type="term" value="F:ATP binding"/>
    <property type="evidence" value="ECO:0007669"/>
    <property type="project" value="UniProtKB-KW"/>
</dbReference>
<evidence type="ECO:0000259" key="17">
    <source>
        <dbReference type="Pfam" id="PF08543"/>
    </source>
</evidence>
<comment type="catalytic activity">
    <reaction evidence="12">
        <text>4-methyl-5-(2-phosphooxyethyl)-thiazole + 4-amino-2-methyl-5-(diphosphooxymethyl)pyrimidine + H(+) = thiamine phosphate + diphosphate</text>
        <dbReference type="Rhea" id="RHEA:22328"/>
        <dbReference type="ChEBI" id="CHEBI:15378"/>
        <dbReference type="ChEBI" id="CHEBI:33019"/>
        <dbReference type="ChEBI" id="CHEBI:37575"/>
        <dbReference type="ChEBI" id="CHEBI:57841"/>
        <dbReference type="ChEBI" id="CHEBI:58296"/>
        <dbReference type="EC" id="2.5.1.3"/>
    </reaction>
</comment>
<organism evidence="18 19">
    <name type="scientific">Coccomyxa viridis</name>
    <dbReference type="NCBI Taxonomy" id="1274662"/>
    <lineage>
        <taxon>Eukaryota</taxon>
        <taxon>Viridiplantae</taxon>
        <taxon>Chlorophyta</taxon>
        <taxon>core chlorophytes</taxon>
        <taxon>Trebouxiophyceae</taxon>
        <taxon>Trebouxiophyceae incertae sedis</taxon>
        <taxon>Coccomyxaceae</taxon>
        <taxon>Coccomyxa</taxon>
    </lineage>
</organism>
<dbReference type="Proteomes" id="UP001314263">
    <property type="component" value="Unassembled WGS sequence"/>
</dbReference>